<evidence type="ECO:0000256" key="4">
    <source>
        <dbReference type="ARBA" id="ARBA00022490"/>
    </source>
</evidence>
<keyword evidence="4" id="KW-0963">Cytoplasm</keyword>
<dbReference type="OrthoDB" id="8852462at2759"/>
<evidence type="ECO:0000256" key="8">
    <source>
        <dbReference type="ARBA" id="ARBA00023212"/>
    </source>
</evidence>
<feature type="transmembrane region" description="Helical" evidence="11">
    <location>
        <begin position="1270"/>
        <end position="1297"/>
    </location>
</feature>
<sequence>MALEFAGHGLSITSQALPPSLAVIEGGDLVNVTFYLDYNGTKHALLENSTACQSLKNSRVFINLLITLPLVFDVVSPTNPSNHTGSIITNFSNCSFTPSLDVSSSVVASNMHGLNVLKLDVFSQNVSWTATLDVRLKLLHSAKADSLLNITANATISSETSQVNVASYRTPIPGNLQLEAKSTSIPETPGVTLTSEEEITFTASFRLPRITANLKLLLTLPSFRNSTPMKFLSGSVMNLSQGVESEQLSKGSQPQLRRNPSTLHLFPHSNNVAEFLFGKTINMANESVDGTIAVKVTGKVDSVLGMYAPDTEGNITCILLYNSPRGLNMIADKASLTLKLGQPLLERNFKTSNFECCYQGKDMVEFEFEVRNPHFSTAPAWNVTVDISVPSADIEVLSVSVKLCGNISVSNQSVVSHEVVCTDLLGTGMLSNSSSGLRVELPRLNSSSWVHGRLSNLIKLSVAAGSSHDNHLTLEYTRQGWLPIRTVDTMLTGIKKVIPSALSAKSSTVPHPSQDLTSITIGEDVVLNAAVLIPVSTNANFTVNLHGDDFEGIAGRITHVGRNIRSLHRQIEGAALNITGSTVSANFGTVVNVGNFSQSSDDNTIEYEATIRATDVKQNTNGKKLIVISDTSVNGLTQLVTSYQLKVIEPDLSATVTVDQTSEVQANYDLTFTVQLRHSVRSTSPAFKVLLEIAAPPEYFRNVRKFGSPSSGDLSVVAGDQVPSGNPRYNNSNTDVLVYRIPNDLLLGQTVSFQYKGTTVSNLLPSIYVSTPVYLSYVTLPPSLAPREGRKYEDNSDEGTFLTFRPNPFMTVTFTPPTGSFDGGDRVEYDLTLKNIASSTTAHSLSIVVTFEALDTSRLSMTCDTGSPTFNATRRESKLSIATVAPSKTIHCNYASFLQDRLSPKQLISQVVAIEYYSTDVGSKPQNFASYKEKRRANLTTKSINTTILASQNAEKLQAGDPVNFTLQLRLPECETNLSVVIDLPTVPANVIDLSRRRRDATGLEIDGEEAGQRSRVKRTAGVVYALAPILSDSYVKYGNGLTLSQIPSITPVNLASLNVAFGSVQNLPGSGPNDTVEIFLKFKTANKPLVLSGRLLRLTATLKFDAGSDASVKQFVIVGPLLQPLLSILKTVKVLQGNMDSPLVMFNVTVRHANGSIYDARNLTVTDATQGMDFFDSAVSTAGAFVTYPKKNTFGVRFTLPSLRVGEARTFIYVARFKVDEKEPTTLRIPAEVAWKSVQLNSPTYRLSSDTSTACLQRDNVDKPENRKVFGYFALGVLLGLLIGAVIAAILILVLLKCCDKGKVAPYYTRFTSTTTMTVLTGGSQYIYQGGELPDNKPVETHKETSIVQTDESIVPILSLDNASQTEKELNSLDVQSTAALDADLENQRQNMFMKALKLLARKLRVKREISSDQESSFGLEIKQAIGAVAFKMAAEYKRKSAELRKRLLREGKNRLDALHREQIKEREETENKIKGLVNEREKKNILELLKRRQDAQEQELKQNLKLEQDVEMEKLRKEVSISKRFALKESQNKLIQNLIKDAKLNEEQANTIMKNHVANMAAIDKATDEERARRVMALEMRLAERRALARQKVSY</sequence>
<reference evidence="12" key="1">
    <citation type="submission" date="2023-01" db="EMBL/GenBank/DDBJ databases">
        <title>Genome assembly of the deep-sea coral Lophelia pertusa.</title>
        <authorList>
            <person name="Herrera S."/>
            <person name="Cordes E."/>
        </authorList>
    </citation>
    <scope>NUCLEOTIDE SEQUENCE</scope>
    <source>
        <strain evidence="12">USNM1676648</strain>
        <tissue evidence="12">Polyp</tissue>
    </source>
</reference>
<keyword evidence="9" id="KW-0966">Cell projection</keyword>
<evidence type="ECO:0000256" key="10">
    <source>
        <dbReference type="SAM" id="Coils"/>
    </source>
</evidence>
<keyword evidence="3" id="KW-1003">Cell membrane</keyword>
<dbReference type="InterPro" id="IPR022076">
    <property type="entry name" value="Limbin"/>
</dbReference>
<proteinExistence type="predicted"/>
<dbReference type="InterPro" id="IPR026501">
    <property type="entry name" value="Limbin/EVC"/>
</dbReference>
<dbReference type="GO" id="GO:0007224">
    <property type="term" value="P:smoothened signaling pathway"/>
    <property type="evidence" value="ECO:0007669"/>
    <property type="project" value="InterPro"/>
</dbReference>
<dbReference type="PANTHER" id="PTHR16795">
    <property type="entry name" value="LIMBIN/ELLIS-VAN CREVELD PROTEIN"/>
    <property type="match status" value="1"/>
</dbReference>
<accession>A0A9X0D379</accession>
<gene>
    <name evidence="12" type="primary">EVC2_1</name>
    <name evidence="12" type="ORF">OS493_015204</name>
</gene>
<evidence type="ECO:0000256" key="6">
    <source>
        <dbReference type="ARBA" id="ARBA00022989"/>
    </source>
</evidence>
<evidence type="ECO:0000256" key="7">
    <source>
        <dbReference type="ARBA" id="ARBA00023136"/>
    </source>
</evidence>
<evidence type="ECO:0000313" key="13">
    <source>
        <dbReference type="Proteomes" id="UP001163046"/>
    </source>
</evidence>
<keyword evidence="7 11" id="KW-0472">Membrane</keyword>
<keyword evidence="13" id="KW-1185">Reference proteome</keyword>
<feature type="coiled-coil region" evidence="10">
    <location>
        <begin position="1454"/>
        <end position="1508"/>
    </location>
</feature>
<keyword evidence="5 11" id="KW-0812">Transmembrane</keyword>
<dbReference type="EMBL" id="MU825880">
    <property type="protein sequence ID" value="KAJ7385617.1"/>
    <property type="molecule type" value="Genomic_DNA"/>
</dbReference>
<evidence type="ECO:0000256" key="1">
    <source>
        <dbReference type="ARBA" id="ARBA00004120"/>
    </source>
</evidence>
<name>A0A9X0D379_9CNID</name>
<evidence type="ECO:0000313" key="12">
    <source>
        <dbReference type="EMBL" id="KAJ7385617.1"/>
    </source>
</evidence>
<keyword evidence="8" id="KW-0206">Cytoskeleton</keyword>
<dbReference type="GO" id="GO:0060170">
    <property type="term" value="C:ciliary membrane"/>
    <property type="evidence" value="ECO:0007669"/>
    <property type="project" value="TreeGrafter"/>
</dbReference>
<evidence type="ECO:0000256" key="11">
    <source>
        <dbReference type="SAM" id="Phobius"/>
    </source>
</evidence>
<dbReference type="PANTHER" id="PTHR16795:SF14">
    <property type="entry name" value="LIMBIN"/>
    <property type="match status" value="1"/>
</dbReference>
<evidence type="ECO:0000256" key="5">
    <source>
        <dbReference type="ARBA" id="ARBA00022692"/>
    </source>
</evidence>
<evidence type="ECO:0000256" key="9">
    <source>
        <dbReference type="ARBA" id="ARBA00023273"/>
    </source>
</evidence>
<evidence type="ECO:0000256" key="3">
    <source>
        <dbReference type="ARBA" id="ARBA00022475"/>
    </source>
</evidence>
<keyword evidence="6 11" id="KW-1133">Transmembrane helix</keyword>
<comment type="caution">
    <text evidence="12">The sequence shown here is derived from an EMBL/GenBank/DDBJ whole genome shotgun (WGS) entry which is preliminary data.</text>
</comment>
<protein>
    <submittedName>
        <fullName evidence="12">Smoothened signaling pathway</fullName>
    </submittedName>
</protein>
<dbReference type="Proteomes" id="UP001163046">
    <property type="component" value="Unassembled WGS sequence"/>
</dbReference>
<organism evidence="12 13">
    <name type="scientific">Desmophyllum pertusum</name>
    <dbReference type="NCBI Taxonomy" id="174260"/>
    <lineage>
        <taxon>Eukaryota</taxon>
        <taxon>Metazoa</taxon>
        <taxon>Cnidaria</taxon>
        <taxon>Anthozoa</taxon>
        <taxon>Hexacorallia</taxon>
        <taxon>Scleractinia</taxon>
        <taxon>Caryophylliina</taxon>
        <taxon>Caryophylliidae</taxon>
        <taxon>Desmophyllum</taxon>
    </lineage>
</organism>
<dbReference type="Pfam" id="PF12297">
    <property type="entry name" value="EVC2_like"/>
    <property type="match status" value="1"/>
</dbReference>
<evidence type="ECO:0000256" key="2">
    <source>
        <dbReference type="ARBA" id="ARBA00004162"/>
    </source>
</evidence>
<dbReference type="GO" id="GO:0098797">
    <property type="term" value="C:plasma membrane protein complex"/>
    <property type="evidence" value="ECO:0007669"/>
    <property type="project" value="TreeGrafter"/>
</dbReference>
<comment type="subcellular location">
    <subcellularLocation>
        <location evidence="2">Cell membrane</location>
        <topology evidence="2">Single-pass membrane protein</topology>
    </subcellularLocation>
    <subcellularLocation>
        <location evidence="1">Cytoplasm</location>
        <location evidence="1">Cytoskeleton</location>
        <location evidence="1">Cilium basal body</location>
    </subcellularLocation>
</comment>
<keyword evidence="10" id="KW-0175">Coiled coil</keyword>